<feature type="transmembrane region" description="Helical" evidence="7">
    <location>
        <begin position="285"/>
        <end position="304"/>
    </location>
</feature>
<keyword evidence="10" id="KW-1185">Reference proteome</keyword>
<feature type="compositionally biased region" description="Low complexity" evidence="6">
    <location>
        <begin position="198"/>
        <end position="217"/>
    </location>
</feature>
<organism evidence="9 10">
    <name type="scientific">Chondromyces apiculatus DSM 436</name>
    <dbReference type="NCBI Taxonomy" id="1192034"/>
    <lineage>
        <taxon>Bacteria</taxon>
        <taxon>Pseudomonadati</taxon>
        <taxon>Myxococcota</taxon>
        <taxon>Polyangia</taxon>
        <taxon>Polyangiales</taxon>
        <taxon>Polyangiaceae</taxon>
        <taxon>Chondromyces</taxon>
    </lineage>
</organism>
<comment type="subcellular location">
    <subcellularLocation>
        <location evidence="1">Membrane</location>
        <topology evidence="1">Multi-pass membrane protein</topology>
    </subcellularLocation>
</comment>
<evidence type="ECO:0000313" key="10">
    <source>
        <dbReference type="Proteomes" id="UP000019678"/>
    </source>
</evidence>
<evidence type="ECO:0000256" key="5">
    <source>
        <dbReference type="ARBA" id="ARBA00023136"/>
    </source>
</evidence>
<evidence type="ECO:0000313" key="9">
    <source>
        <dbReference type="EMBL" id="EYF08681.1"/>
    </source>
</evidence>
<evidence type="ECO:0000256" key="7">
    <source>
        <dbReference type="SAM" id="Phobius"/>
    </source>
</evidence>
<evidence type="ECO:0000256" key="2">
    <source>
        <dbReference type="ARBA" id="ARBA00022448"/>
    </source>
</evidence>
<dbReference type="GO" id="GO:0016020">
    <property type="term" value="C:membrane"/>
    <property type="evidence" value="ECO:0007669"/>
    <property type="project" value="UniProtKB-SubCell"/>
</dbReference>
<dbReference type="PROSITE" id="PS50850">
    <property type="entry name" value="MFS"/>
    <property type="match status" value="1"/>
</dbReference>
<keyword evidence="4 7" id="KW-1133">Transmembrane helix</keyword>
<evidence type="ECO:0000256" key="3">
    <source>
        <dbReference type="ARBA" id="ARBA00022692"/>
    </source>
</evidence>
<feature type="transmembrane region" description="Helical" evidence="7">
    <location>
        <begin position="12"/>
        <end position="33"/>
    </location>
</feature>
<dbReference type="Gene3D" id="1.20.1250.20">
    <property type="entry name" value="MFS general substrate transporter like domains"/>
    <property type="match status" value="1"/>
</dbReference>
<dbReference type="Gene3D" id="1.20.1720.10">
    <property type="entry name" value="Multidrug resistance protein D"/>
    <property type="match status" value="1"/>
</dbReference>
<feature type="transmembrane region" description="Helical" evidence="7">
    <location>
        <begin position="136"/>
        <end position="156"/>
    </location>
</feature>
<name>A0A017TJ88_9BACT</name>
<sequence>MAEGARLPLGFLAALSLSVAVAPLNSTMIAVALPEMARTLPAESATLRQGLVTSYLLTNIVLQSPGGKLADRVGHRRTLALGQILFAVGAAAAYLVPVLPVLVVARMLMAAGGAVIAPSVMALLRTELPPESRARAFGAFGALMGLCAAVGPKVGALLVGHFGWRSIFLANVPVLLLSAILRRATDRQRARENERTMATAPAPTGGAGPAPAEGAAAAPAPRKPFDVVGSVLLGVSLLGLVLGLENPGLRWAAALGALGLVPFALWERRVADPVIDFSLFRRPAFVGGGVIIALQNLGMYAVMFELPQVAGRLFSVGQQDVGNTLVAMMGSMLVATALGGRAAERFGERAMALAGCVLNLSGMVLLGTLHFDALTDAIPALILLGAGLGLASAPAQSAAMSDVPRDRSGMAAGVTSTMRYIGGVTGVSLLGIVLTESTTRAVVLREHATAITLFCGALVIAALCALLLPKRVVTAAAARH</sequence>
<feature type="transmembrane region" description="Helical" evidence="7">
    <location>
        <begin position="324"/>
        <end position="343"/>
    </location>
</feature>
<feature type="domain" description="Major facilitator superfamily (MFS) profile" evidence="8">
    <location>
        <begin position="11"/>
        <end position="473"/>
    </location>
</feature>
<dbReference type="Proteomes" id="UP000019678">
    <property type="component" value="Unassembled WGS sequence"/>
</dbReference>
<dbReference type="EMBL" id="ASRX01000002">
    <property type="protein sequence ID" value="EYF08681.1"/>
    <property type="molecule type" value="Genomic_DNA"/>
</dbReference>
<feature type="transmembrane region" description="Helical" evidence="7">
    <location>
        <begin position="78"/>
        <end position="97"/>
    </location>
</feature>
<dbReference type="AlphaFoldDB" id="A0A017TJ88"/>
<feature type="transmembrane region" description="Helical" evidence="7">
    <location>
        <begin position="162"/>
        <end position="181"/>
    </location>
</feature>
<dbReference type="PRINTS" id="PR01036">
    <property type="entry name" value="TCRTETB"/>
</dbReference>
<keyword evidence="5 7" id="KW-0472">Membrane</keyword>
<dbReference type="STRING" id="1192034.CAP_2542"/>
<feature type="transmembrane region" description="Helical" evidence="7">
    <location>
        <begin position="248"/>
        <end position="265"/>
    </location>
</feature>
<dbReference type="PANTHER" id="PTHR42718:SF9">
    <property type="entry name" value="MAJOR FACILITATOR SUPERFAMILY MULTIDRUG TRANSPORTER MFSC"/>
    <property type="match status" value="1"/>
</dbReference>
<feature type="transmembrane region" description="Helical" evidence="7">
    <location>
        <begin position="417"/>
        <end position="435"/>
    </location>
</feature>
<dbReference type="InterPro" id="IPR020846">
    <property type="entry name" value="MFS_dom"/>
</dbReference>
<keyword evidence="3 7" id="KW-0812">Transmembrane</keyword>
<feature type="transmembrane region" description="Helical" evidence="7">
    <location>
        <begin position="377"/>
        <end position="396"/>
    </location>
</feature>
<dbReference type="RefSeq" id="WP_044234857.1">
    <property type="nucleotide sequence ID" value="NZ_ASRX01000002.1"/>
</dbReference>
<feature type="transmembrane region" description="Helical" evidence="7">
    <location>
        <begin position="225"/>
        <end position="242"/>
    </location>
</feature>
<dbReference type="PANTHER" id="PTHR42718">
    <property type="entry name" value="MAJOR FACILITATOR SUPERFAMILY MULTIDRUG TRANSPORTER MFSC"/>
    <property type="match status" value="1"/>
</dbReference>
<feature type="transmembrane region" description="Helical" evidence="7">
    <location>
        <begin position="350"/>
        <end position="371"/>
    </location>
</feature>
<comment type="caution">
    <text evidence="9">The sequence shown here is derived from an EMBL/GenBank/DDBJ whole genome shotgun (WGS) entry which is preliminary data.</text>
</comment>
<proteinExistence type="predicted"/>
<protein>
    <recommendedName>
        <fullName evidence="8">Major facilitator superfamily (MFS) profile domain-containing protein</fullName>
    </recommendedName>
</protein>
<evidence type="ECO:0000259" key="8">
    <source>
        <dbReference type="PROSITE" id="PS50850"/>
    </source>
</evidence>
<dbReference type="InterPro" id="IPR011701">
    <property type="entry name" value="MFS"/>
</dbReference>
<dbReference type="SUPFAM" id="SSF103473">
    <property type="entry name" value="MFS general substrate transporter"/>
    <property type="match status" value="1"/>
</dbReference>
<dbReference type="CDD" id="cd17321">
    <property type="entry name" value="MFS_MMR_MDR_like"/>
    <property type="match status" value="1"/>
</dbReference>
<reference evidence="9 10" key="1">
    <citation type="submission" date="2013-05" db="EMBL/GenBank/DDBJ databases">
        <title>Genome assembly of Chondromyces apiculatus DSM 436.</title>
        <authorList>
            <person name="Sharma G."/>
            <person name="Khatri I."/>
            <person name="Kaur C."/>
            <person name="Mayilraj S."/>
            <person name="Subramanian S."/>
        </authorList>
    </citation>
    <scope>NUCLEOTIDE SEQUENCE [LARGE SCALE GENOMIC DNA]</scope>
    <source>
        <strain evidence="9 10">DSM 436</strain>
    </source>
</reference>
<feature type="transmembrane region" description="Helical" evidence="7">
    <location>
        <begin position="103"/>
        <end position="124"/>
    </location>
</feature>
<evidence type="ECO:0000256" key="4">
    <source>
        <dbReference type="ARBA" id="ARBA00022989"/>
    </source>
</evidence>
<feature type="region of interest" description="Disordered" evidence="6">
    <location>
        <begin position="190"/>
        <end position="217"/>
    </location>
</feature>
<dbReference type="OrthoDB" id="9812221at2"/>
<evidence type="ECO:0000256" key="6">
    <source>
        <dbReference type="SAM" id="MobiDB-lite"/>
    </source>
</evidence>
<dbReference type="GO" id="GO:0022857">
    <property type="term" value="F:transmembrane transporter activity"/>
    <property type="evidence" value="ECO:0007669"/>
    <property type="project" value="InterPro"/>
</dbReference>
<gene>
    <name evidence="9" type="ORF">CAP_2542</name>
</gene>
<dbReference type="Pfam" id="PF07690">
    <property type="entry name" value="MFS_1"/>
    <property type="match status" value="1"/>
</dbReference>
<dbReference type="eggNOG" id="COG0477">
    <property type="taxonomic scope" value="Bacteria"/>
</dbReference>
<evidence type="ECO:0000256" key="1">
    <source>
        <dbReference type="ARBA" id="ARBA00004141"/>
    </source>
</evidence>
<accession>A0A017TJ88</accession>
<dbReference type="InterPro" id="IPR036259">
    <property type="entry name" value="MFS_trans_sf"/>
</dbReference>
<feature type="transmembrane region" description="Helical" evidence="7">
    <location>
        <begin position="447"/>
        <end position="468"/>
    </location>
</feature>
<keyword evidence="2" id="KW-0813">Transport</keyword>